<protein>
    <submittedName>
        <fullName evidence="2">2-hydroxyacyl-CoA dehydratase</fullName>
    </submittedName>
</protein>
<proteinExistence type="inferred from homology"/>
<dbReference type="EMBL" id="CP063767">
    <property type="protein sequence ID" value="QOY60241.1"/>
    <property type="molecule type" value="Genomic_DNA"/>
</dbReference>
<dbReference type="PANTHER" id="PTHR30548:SF1">
    <property type="entry name" value="DEHYDRATASE SUBUNIT MJ0007-RELATED"/>
    <property type="match status" value="1"/>
</dbReference>
<gene>
    <name evidence="2" type="ORF">INP52_07435</name>
</gene>
<dbReference type="NCBIfam" id="NF040772">
    <property type="entry name" value="double_cubane"/>
    <property type="match status" value="1"/>
</dbReference>
<dbReference type="KEGG" id="tio:INP52_07435"/>
<dbReference type="Proteomes" id="UP000593735">
    <property type="component" value="Chromosome"/>
</dbReference>
<dbReference type="GO" id="GO:0016836">
    <property type="term" value="F:hydro-lyase activity"/>
    <property type="evidence" value="ECO:0007669"/>
    <property type="project" value="UniProtKB-ARBA"/>
</dbReference>
<keyword evidence="3" id="KW-1185">Reference proteome</keyword>
<dbReference type="InterPro" id="IPR047678">
    <property type="entry name" value="YjiM-like"/>
</dbReference>
<sequence>MAETLVENEQQPAQEYDYHPMWKSLGMNVEDHDMLLGAVGQMYGDMFLTQSNRPKATSYLDFVASNIHSGRIREMLDKKESGEATKIVGSFCLYVPEEVVTAAGGIAVSLCSGADWATDKVEEHLPRNTCPLIKSFTGFKLGHVCPYIESSDLVVGENTCDGKKKAYEYFSTLANMYIVDIPNVHNDATVEVWKGEVKKLAHKIEEFCGQPITAESLAEAIRIANDKRRALQRLSATRAADPAPISGLDSLLTVQAALMDDPVRLTGAVNDMAAECEARVAVGEGVVPKGTKRILYTGTPMAVPNWKFFNIIEKAGGIVVGEESCTGSRYYRDLVDESGTTVDQMLDAIAERYFKISCAVFTPNDQRMADIVNMARDLHADGIIDCSLQFCTLYETEAFTVEKAAEEAGIPFMHVTTDYANEDAGQLTTRVEAFLETI</sequence>
<comment type="similarity">
    <text evidence="1">Belongs to the FldB/FldC dehydratase alpha/beta subunit family.</text>
</comment>
<dbReference type="Pfam" id="PF06050">
    <property type="entry name" value="HGD-D"/>
    <property type="match status" value="1"/>
</dbReference>
<accession>A0A7S7RTI4</accession>
<dbReference type="RefSeq" id="WP_194370473.1">
    <property type="nucleotide sequence ID" value="NZ_CP063767.1"/>
</dbReference>
<dbReference type="Gene3D" id="3.40.50.11900">
    <property type="match status" value="1"/>
</dbReference>
<dbReference type="PANTHER" id="PTHR30548">
    <property type="entry name" value="2-HYDROXYGLUTARYL-COA DEHYDRATASE, D-COMPONENT-RELATED"/>
    <property type="match status" value="1"/>
</dbReference>
<evidence type="ECO:0000313" key="2">
    <source>
        <dbReference type="EMBL" id="QOY60241.1"/>
    </source>
</evidence>
<dbReference type="InterPro" id="IPR010327">
    <property type="entry name" value="FldB/FldC_alpha/beta"/>
</dbReference>
<evidence type="ECO:0000256" key="1">
    <source>
        <dbReference type="ARBA" id="ARBA00005806"/>
    </source>
</evidence>
<evidence type="ECO:0000313" key="3">
    <source>
        <dbReference type="Proteomes" id="UP000593735"/>
    </source>
</evidence>
<reference evidence="2 3" key="1">
    <citation type="submission" date="2020-10" db="EMBL/GenBank/DDBJ databases">
        <title>Olsenella immobilis sp.nov., isolated from the mud in a fermentation cellar used for the production of Chinese strong-flavoured liquor.</title>
        <authorList>
            <person name="Lu L."/>
        </authorList>
    </citation>
    <scope>NUCLEOTIDE SEQUENCE [LARGE SCALE GENOMIC DNA]</scope>
    <source>
        <strain evidence="2 3">LZLJ-2</strain>
    </source>
</reference>
<dbReference type="AlphaFoldDB" id="A0A7S7RTI4"/>
<dbReference type="Gene3D" id="3.40.50.11890">
    <property type="match status" value="1"/>
</dbReference>
<dbReference type="Gene3D" id="1.20.1270.370">
    <property type="match status" value="1"/>
</dbReference>
<name>A0A7S7RTI4_9ACTN</name>
<organism evidence="2 3">
    <name type="scientific">Thermophilibacter immobilis</name>
    <dbReference type="NCBI Taxonomy" id="2779519"/>
    <lineage>
        <taxon>Bacteria</taxon>
        <taxon>Bacillati</taxon>
        <taxon>Actinomycetota</taxon>
        <taxon>Coriobacteriia</taxon>
        <taxon>Coriobacteriales</taxon>
        <taxon>Atopobiaceae</taxon>
        <taxon>Thermophilibacter</taxon>
    </lineage>
</organism>